<dbReference type="InterPro" id="IPR052165">
    <property type="entry name" value="Membrane_assoc_protease"/>
</dbReference>
<feature type="transmembrane region" description="Helical" evidence="1">
    <location>
        <begin position="51"/>
        <end position="69"/>
    </location>
</feature>
<dbReference type="OrthoDB" id="5432219at2"/>
<dbReference type="Proteomes" id="UP000293296">
    <property type="component" value="Chromosome"/>
</dbReference>
<dbReference type="PANTHER" id="PTHR33507:SF3">
    <property type="entry name" value="INNER MEMBRANE PROTEIN YBBJ"/>
    <property type="match status" value="1"/>
</dbReference>
<keyword evidence="3" id="KW-1185">Reference proteome</keyword>
<evidence type="ECO:0000313" key="3">
    <source>
        <dbReference type="Proteomes" id="UP000293296"/>
    </source>
</evidence>
<evidence type="ECO:0000256" key="1">
    <source>
        <dbReference type="SAM" id="Phobius"/>
    </source>
</evidence>
<dbReference type="GO" id="GO:0005886">
    <property type="term" value="C:plasma membrane"/>
    <property type="evidence" value="ECO:0007669"/>
    <property type="project" value="TreeGrafter"/>
</dbReference>
<dbReference type="KEGG" id="dcb:C3Y92_19240"/>
<accession>A0A4P6HR06</accession>
<dbReference type="RefSeq" id="WP_129355481.1">
    <property type="nucleotide sequence ID" value="NZ_CP026538.1"/>
</dbReference>
<dbReference type="EMBL" id="CP026538">
    <property type="protein sequence ID" value="QAZ69256.1"/>
    <property type="molecule type" value="Genomic_DNA"/>
</dbReference>
<organism evidence="2 3">
    <name type="scientific">Solidesulfovibrio carbinolicus</name>
    <dbReference type="NCBI Taxonomy" id="296842"/>
    <lineage>
        <taxon>Bacteria</taxon>
        <taxon>Pseudomonadati</taxon>
        <taxon>Thermodesulfobacteriota</taxon>
        <taxon>Desulfovibrionia</taxon>
        <taxon>Desulfovibrionales</taxon>
        <taxon>Desulfovibrionaceae</taxon>
        <taxon>Solidesulfovibrio</taxon>
    </lineage>
</organism>
<proteinExistence type="predicted"/>
<sequence>MATSFPPWLIWFVVGLAVSLSELVLPGFVILFFGLGCFGAAALAAVLPEAYTAQVATFIVVTILSLATLRKMAMRVFVGKSEAAPGEERDQNFVKARVVIDQDLAPGQETQVRYRGSVWRARAAEHLTANTEVAIAGFDSADKSCLVLKALKPS</sequence>
<name>A0A4P6HR06_9BACT</name>
<dbReference type="InterPro" id="IPR012340">
    <property type="entry name" value="NA-bd_OB-fold"/>
</dbReference>
<dbReference type="PANTHER" id="PTHR33507">
    <property type="entry name" value="INNER MEMBRANE PROTEIN YBBJ"/>
    <property type="match status" value="1"/>
</dbReference>
<dbReference type="Gene3D" id="2.40.50.140">
    <property type="entry name" value="Nucleic acid-binding proteins"/>
    <property type="match status" value="1"/>
</dbReference>
<gene>
    <name evidence="2" type="ORF">C3Y92_19240</name>
</gene>
<keyword evidence="1" id="KW-0472">Membrane</keyword>
<feature type="transmembrane region" description="Helical" evidence="1">
    <location>
        <begin position="12"/>
        <end position="45"/>
    </location>
</feature>
<dbReference type="AlphaFoldDB" id="A0A4P6HR06"/>
<reference evidence="2 3" key="1">
    <citation type="submission" date="2018-02" db="EMBL/GenBank/DDBJ databases">
        <title>Genome sequence of Desulfovibrio carbinolicus DSM 3852.</title>
        <authorList>
            <person name="Wilbanks E."/>
            <person name="Skennerton C.T."/>
            <person name="Orphan V.J."/>
        </authorList>
    </citation>
    <scope>NUCLEOTIDE SEQUENCE [LARGE SCALE GENOMIC DNA]</scope>
    <source>
        <strain evidence="2 3">DSM 3852</strain>
    </source>
</reference>
<evidence type="ECO:0000313" key="2">
    <source>
        <dbReference type="EMBL" id="QAZ69256.1"/>
    </source>
</evidence>
<protein>
    <submittedName>
        <fullName evidence="2">NfeD family protein</fullName>
    </submittedName>
</protein>
<keyword evidence="1" id="KW-0812">Transmembrane</keyword>
<keyword evidence="1" id="KW-1133">Transmembrane helix</keyword>